<evidence type="ECO:0000313" key="3">
    <source>
        <dbReference type="Proteomes" id="UP000282125"/>
    </source>
</evidence>
<evidence type="ECO:0000313" key="2">
    <source>
        <dbReference type="EMBL" id="RRH74450.1"/>
    </source>
</evidence>
<protein>
    <recommendedName>
        <fullName evidence="4">DUF2946 domain-containing protein</fullName>
    </recommendedName>
</protein>
<reference evidence="2 3" key="1">
    <citation type="submission" date="2018-11" db="EMBL/GenBank/DDBJ databases">
        <title>Gemmobacter sp. nov., YIM 102744-1 draft genome.</title>
        <authorList>
            <person name="Li G."/>
            <person name="Jiang Y."/>
        </authorList>
    </citation>
    <scope>NUCLEOTIDE SEQUENCE [LARGE SCALE GENOMIC DNA]</scope>
    <source>
        <strain evidence="2 3">YIM 102744-1</strain>
    </source>
</reference>
<dbReference type="Proteomes" id="UP000282125">
    <property type="component" value="Unassembled WGS sequence"/>
</dbReference>
<evidence type="ECO:0000256" key="1">
    <source>
        <dbReference type="SAM" id="MobiDB-lite"/>
    </source>
</evidence>
<dbReference type="RefSeq" id="WP_124964905.1">
    <property type="nucleotide sequence ID" value="NZ_RRAZ01000013.1"/>
</dbReference>
<name>A0A3P3DJJ9_9RHOB</name>
<dbReference type="EMBL" id="RRAZ01000013">
    <property type="protein sequence ID" value="RRH74450.1"/>
    <property type="molecule type" value="Genomic_DNA"/>
</dbReference>
<evidence type="ECO:0008006" key="4">
    <source>
        <dbReference type="Google" id="ProtNLM"/>
    </source>
</evidence>
<dbReference type="AlphaFoldDB" id="A0A3P3DJJ9"/>
<dbReference type="OrthoDB" id="7859030at2"/>
<organism evidence="2 3">
    <name type="scientific">Falsigemmobacter faecalis</name>
    <dbReference type="NCBI Taxonomy" id="2488730"/>
    <lineage>
        <taxon>Bacteria</taxon>
        <taxon>Pseudomonadati</taxon>
        <taxon>Pseudomonadota</taxon>
        <taxon>Alphaproteobacteria</taxon>
        <taxon>Rhodobacterales</taxon>
        <taxon>Paracoccaceae</taxon>
        <taxon>Falsigemmobacter</taxon>
    </lineage>
</organism>
<proteinExistence type="predicted"/>
<gene>
    <name evidence="2" type="ORF">EG244_10210</name>
</gene>
<keyword evidence="3" id="KW-1185">Reference proteome</keyword>
<sequence>MDKVAVENYHDGMLRLLMIIAALLTLVLSPVAAAAHEFRMSGGNDQHAALHDDGHSAVICEDQSDCAVDVAVCKAVCLGLSVLLPVLADVSQYSPRTDVYVSGPGTDFREALPDEDSRPPISPLL</sequence>
<accession>A0A3P3DJJ9</accession>
<feature type="region of interest" description="Disordered" evidence="1">
    <location>
        <begin position="102"/>
        <end position="125"/>
    </location>
</feature>
<comment type="caution">
    <text evidence="2">The sequence shown here is derived from an EMBL/GenBank/DDBJ whole genome shotgun (WGS) entry which is preliminary data.</text>
</comment>
<feature type="compositionally biased region" description="Basic and acidic residues" evidence="1">
    <location>
        <begin position="107"/>
        <end position="118"/>
    </location>
</feature>